<proteinExistence type="inferred from homology"/>
<organism evidence="8 9">
    <name type="scientific">Microbispora triticiradicis</name>
    <dbReference type="NCBI Taxonomy" id="2200763"/>
    <lineage>
        <taxon>Bacteria</taxon>
        <taxon>Bacillati</taxon>
        <taxon>Actinomycetota</taxon>
        <taxon>Actinomycetes</taxon>
        <taxon>Streptosporangiales</taxon>
        <taxon>Streptosporangiaceae</taxon>
        <taxon>Microbispora</taxon>
    </lineage>
</organism>
<gene>
    <name evidence="8" type="ORF">DI270_010430</name>
</gene>
<dbReference type="EMBL" id="QFZU02000046">
    <property type="protein sequence ID" value="RGA05107.1"/>
    <property type="molecule type" value="Genomic_DNA"/>
</dbReference>
<evidence type="ECO:0000256" key="2">
    <source>
        <dbReference type="ARBA" id="ARBA00023052"/>
    </source>
</evidence>
<evidence type="ECO:0000259" key="5">
    <source>
        <dbReference type="Pfam" id="PF00205"/>
    </source>
</evidence>
<dbReference type="CDD" id="cd00568">
    <property type="entry name" value="TPP_enzymes"/>
    <property type="match status" value="1"/>
</dbReference>
<dbReference type="SUPFAM" id="SSF52467">
    <property type="entry name" value="DHS-like NAD/FAD-binding domain"/>
    <property type="match status" value="1"/>
</dbReference>
<dbReference type="SUPFAM" id="SSF52518">
    <property type="entry name" value="Thiamin diphosphate-binding fold (THDP-binding)"/>
    <property type="match status" value="2"/>
</dbReference>
<feature type="domain" description="Thiamine pyrophosphate enzyme central" evidence="5">
    <location>
        <begin position="216"/>
        <end position="345"/>
    </location>
</feature>
<sequence length="560" mass="58043">MAREHLPLGPPRLRPRPHGAGRMSTRRTTGTAMAEALAANGAALAFGIPGTHNLELYRGMAASGIRHVVTRHEQGAGYAADGYARVTGRPGLVVTTSGPGLMNAMAAMGTAYADSVPLLVLSPGVPTGLERADYGWLHEMKDQRAAADAAVARSVRPGTPAQAVDAVHETFARWAAERPRPVHIEVPLDVLEAPWDGDVPGPWRAPHPPAPSPAAVTEALGLLSRAATPVIVAGGGALGAAEPLRAVAEALGAPVVTTTAGKGVLDEDHPLAVGPFLGFTAARSLMEDGDLLLVVGSELGDAELPDRLAPRGAVIRIDLDPAQLHKNLRAALPVHADAREALAALAAGLGGTERPGKQAEGKQAGEGERRAAEARAGCLEQAAERGGRWREAQDALRAELPADVVVVGDSSQVSYLGTAPFWPFSEPRRYLAPVGYSTLGYGLPAAIGARLAELARPVVALLGDGAFMFSVQELVTGAELGLPLPVVILDNHGFGEIRQNMLDRDIAPYAVDLARPDFVALAQAMGCHGVRVADAAEAAKQAATALTAARPTVIVWEVGS</sequence>
<dbReference type="Gene3D" id="3.40.50.970">
    <property type="match status" value="2"/>
</dbReference>
<dbReference type="InterPro" id="IPR011766">
    <property type="entry name" value="TPP_enzyme_TPP-bd"/>
</dbReference>
<evidence type="ECO:0000256" key="4">
    <source>
        <dbReference type="SAM" id="MobiDB-lite"/>
    </source>
</evidence>
<dbReference type="InterPro" id="IPR012000">
    <property type="entry name" value="Thiamin_PyroP_enz_cen_dom"/>
</dbReference>
<evidence type="ECO:0000313" key="8">
    <source>
        <dbReference type="EMBL" id="RGA05107.1"/>
    </source>
</evidence>
<dbReference type="Gene3D" id="3.40.50.1220">
    <property type="entry name" value="TPP-binding domain"/>
    <property type="match status" value="1"/>
</dbReference>
<dbReference type="Proteomes" id="UP000262538">
    <property type="component" value="Unassembled WGS sequence"/>
</dbReference>
<evidence type="ECO:0000259" key="7">
    <source>
        <dbReference type="Pfam" id="PF02776"/>
    </source>
</evidence>
<feature type="domain" description="Thiamine pyrophosphate enzyme TPP-binding" evidence="6">
    <location>
        <begin position="418"/>
        <end position="554"/>
    </location>
</feature>
<dbReference type="Pfam" id="PF02775">
    <property type="entry name" value="TPP_enzyme_C"/>
    <property type="match status" value="1"/>
</dbReference>
<dbReference type="InterPro" id="IPR029035">
    <property type="entry name" value="DHS-like_NAD/FAD-binding_dom"/>
</dbReference>
<dbReference type="Pfam" id="PF00205">
    <property type="entry name" value="TPP_enzyme_M"/>
    <property type="match status" value="1"/>
</dbReference>
<feature type="region of interest" description="Disordered" evidence="4">
    <location>
        <begin position="1"/>
        <end position="27"/>
    </location>
</feature>
<dbReference type="InterPro" id="IPR029061">
    <property type="entry name" value="THDP-binding"/>
</dbReference>
<feature type="region of interest" description="Disordered" evidence="4">
    <location>
        <begin position="349"/>
        <end position="372"/>
    </location>
</feature>
<feature type="domain" description="Thiamine pyrophosphate enzyme N-terminal TPP-binding" evidence="7">
    <location>
        <begin position="28"/>
        <end position="143"/>
    </location>
</feature>
<dbReference type="Pfam" id="PF02776">
    <property type="entry name" value="TPP_enzyme_N"/>
    <property type="match status" value="1"/>
</dbReference>
<reference evidence="8 9" key="1">
    <citation type="submission" date="2018-08" db="EMBL/GenBank/DDBJ databases">
        <title>Microbispora. triticiradicis sp. nov., a novel actinomycete isolated from the root of wheat (Triticum aestivum L.)).</title>
        <authorList>
            <person name="Han C."/>
        </authorList>
    </citation>
    <scope>NUCLEOTIDE SEQUENCE [LARGE SCALE GENOMIC DNA]</scope>
    <source>
        <strain evidence="8 9">NEAU-HRDPA2-9</strain>
    </source>
</reference>
<evidence type="ECO:0000313" key="9">
    <source>
        <dbReference type="Proteomes" id="UP000262538"/>
    </source>
</evidence>
<dbReference type="InterPro" id="IPR012001">
    <property type="entry name" value="Thiamin_PyroP_enz_TPP-bd_dom"/>
</dbReference>
<comment type="similarity">
    <text evidence="1 3">Belongs to the TPP enzyme family.</text>
</comment>
<name>A0ABX9LMB8_9ACTN</name>
<evidence type="ECO:0000256" key="1">
    <source>
        <dbReference type="ARBA" id="ARBA00007812"/>
    </source>
</evidence>
<keyword evidence="2 3" id="KW-0786">Thiamine pyrophosphate</keyword>
<dbReference type="PANTHER" id="PTHR18968:SF13">
    <property type="entry name" value="ACETOLACTATE SYNTHASE CATALYTIC SUBUNIT, MITOCHONDRIAL"/>
    <property type="match status" value="1"/>
</dbReference>
<dbReference type="CDD" id="cd07035">
    <property type="entry name" value="TPP_PYR_POX_like"/>
    <property type="match status" value="1"/>
</dbReference>
<evidence type="ECO:0000256" key="3">
    <source>
        <dbReference type="RuleBase" id="RU362132"/>
    </source>
</evidence>
<dbReference type="InterPro" id="IPR045229">
    <property type="entry name" value="TPP_enz"/>
</dbReference>
<feature type="compositionally biased region" description="Basic and acidic residues" evidence="4">
    <location>
        <begin position="354"/>
        <end position="372"/>
    </location>
</feature>
<accession>A0ABX9LMB8</accession>
<keyword evidence="9" id="KW-1185">Reference proteome</keyword>
<protein>
    <submittedName>
        <fullName evidence="8">Acetolactate synthase</fullName>
    </submittedName>
</protein>
<dbReference type="PANTHER" id="PTHR18968">
    <property type="entry name" value="THIAMINE PYROPHOSPHATE ENZYMES"/>
    <property type="match status" value="1"/>
</dbReference>
<comment type="caution">
    <text evidence="8">The sequence shown here is derived from an EMBL/GenBank/DDBJ whole genome shotgun (WGS) entry which is preliminary data.</text>
</comment>
<evidence type="ECO:0000259" key="6">
    <source>
        <dbReference type="Pfam" id="PF02775"/>
    </source>
</evidence>